<dbReference type="RefSeq" id="WP_164692473.1">
    <property type="nucleotide sequence ID" value="NZ_JAAIKB010000001.1"/>
</dbReference>
<gene>
    <name evidence="2" type="ORF">G3576_01080</name>
</gene>
<dbReference type="InterPro" id="IPR003489">
    <property type="entry name" value="RHF/RaiA"/>
</dbReference>
<proteinExistence type="predicted"/>
<accession>A0A6M1LEK2</accession>
<reference evidence="2 3" key="1">
    <citation type="submission" date="2020-03" db="EMBL/GenBank/DDBJ databases">
        <title>Roseomonas stagni sp. nov., isolated from pond water in Japan.</title>
        <authorList>
            <person name="Furuhata K."/>
            <person name="Miyamoto H."/>
            <person name="Goto K."/>
        </authorList>
    </citation>
    <scope>NUCLEOTIDE SEQUENCE [LARGE SCALE GENOMIC DNA]</scope>
    <source>
        <strain evidence="2 3">PeD5</strain>
    </source>
</reference>
<feature type="region of interest" description="Disordered" evidence="1">
    <location>
        <begin position="94"/>
        <end position="115"/>
    </location>
</feature>
<sequence length="115" mass="12514">MQVQVNTDNDTNGSAALVERVQEKVEGQLGRFAQHLTRVEVHINDVNAEKGGTDKRCMIEARPSNAKPMAVTHEADTVKQALLGALQKASRQLDSALGKRMDRKGAESIRAHDPG</sequence>
<name>A0A6M1LEK2_9PROT</name>
<dbReference type="EMBL" id="JAAIKB010000001">
    <property type="protein sequence ID" value="NGM18587.1"/>
    <property type="molecule type" value="Genomic_DNA"/>
</dbReference>
<feature type="compositionally biased region" description="Basic and acidic residues" evidence="1">
    <location>
        <begin position="97"/>
        <end position="115"/>
    </location>
</feature>
<dbReference type="SUPFAM" id="SSF69754">
    <property type="entry name" value="Ribosome binding protein Y (YfiA homologue)"/>
    <property type="match status" value="1"/>
</dbReference>
<evidence type="ECO:0000313" key="3">
    <source>
        <dbReference type="Proteomes" id="UP000475385"/>
    </source>
</evidence>
<protein>
    <submittedName>
        <fullName evidence="2">HPF/RaiA family ribosome-associated protein</fullName>
    </submittedName>
</protein>
<dbReference type="Pfam" id="PF02482">
    <property type="entry name" value="Ribosomal_S30AE"/>
    <property type="match status" value="1"/>
</dbReference>
<comment type="caution">
    <text evidence="2">The sequence shown here is derived from an EMBL/GenBank/DDBJ whole genome shotgun (WGS) entry which is preliminary data.</text>
</comment>
<dbReference type="AlphaFoldDB" id="A0A6M1LEK2"/>
<dbReference type="InterPro" id="IPR036567">
    <property type="entry name" value="RHF-like"/>
</dbReference>
<dbReference type="Gene3D" id="3.30.160.100">
    <property type="entry name" value="Ribosome hibernation promotion factor-like"/>
    <property type="match status" value="1"/>
</dbReference>
<evidence type="ECO:0000313" key="2">
    <source>
        <dbReference type="EMBL" id="NGM18587.1"/>
    </source>
</evidence>
<evidence type="ECO:0000256" key="1">
    <source>
        <dbReference type="SAM" id="MobiDB-lite"/>
    </source>
</evidence>
<dbReference type="Proteomes" id="UP000475385">
    <property type="component" value="Unassembled WGS sequence"/>
</dbReference>
<organism evidence="2 3">
    <name type="scientific">Falsiroseomonas algicola</name>
    <dbReference type="NCBI Taxonomy" id="2716930"/>
    <lineage>
        <taxon>Bacteria</taxon>
        <taxon>Pseudomonadati</taxon>
        <taxon>Pseudomonadota</taxon>
        <taxon>Alphaproteobacteria</taxon>
        <taxon>Acetobacterales</taxon>
        <taxon>Roseomonadaceae</taxon>
        <taxon>Falsiroseomonas</taxon>
    </lineage>
</organism>
<keyword evidence="3" id="KW-1185">Reference proteome</keyword>